<keyword evidence="1" id="KW-0732">Signal</keyword>
<evidence type="ECO:0000313" key="2">
    <source>
        <dbReference type="EMBL" id="PUZ28273.1"/>
    </source>
</evidence>
<protein>
    <submittedName>
        <fullName evidence="2">Uncharacterized protein</fullName>
    </submittedName>
</protein>
<dbReference type="AlphaFoldDB" id="A0A2T7BKR2"/>
<organism evidence="2 3">
    <name type="scientific">Chitinophaga parva</name>
    <dbReference type="NCBI Taxonomy" id="2169414"/>
    <lineage>
        <taxon>Bacteria</taxon>
        <taxon>Pseudomonadati</taxon>
        <taxon>Bacteroidota</taxon>
        <taxon>Chitinophagia</taxon>
        <taxon>Chitinophagales</taxon>
        <taxon>Chitinophagaceae</taxon>
        <taxon>Chitinophaga</taxon>
    </lineage>
</organism>
<feature type="signal peptide" evidence="1">
    <location>
        <begin position="1"/>
        <end position="26"/>
    </location>
</feature>
<accession>A0A2T7BKR2</accession>
<keyword evidence="3" id="KW-1185">Reference proteome</keyword>
<name>A0A2T7BKR2_9BACT</name>
<sequence>MKHLTLTALCALFLAFFAISCSPKTAPADGGSASINKKALNGSWILTDVTFDGIPKGSKITVFDQASYKCFIGSQWDFVSNNNKGSFTLTATDEGCATGNQPIIWSIIQENGGNVFQFKKLYSGDKAKNVTTGYKVALTDVEATSMTWRAAVGFQGQTGYLVYTFQRK</sequence>
<dbReference type="Proteomes" id="UP000244450">
    <property type="component" value="Unassembled WGS sequence"/>
</dbReference>
<dbReference type="EMBL" id="QCYK01000001">
    <property type="protein sequence ID" value="PUZ28273.1"/>
    <property type="molecule type" value="Genomic_DNA"/>
</dbReference>
<dbReference type="RefSeq" id="WP_108684911.1">
    <property type="nucleotide sequence ID" value="NZ_QCYK01000001.1"/>
</dbReference>
<dbReference type="OrthoDB" id="1121756at2"/>
<gene>
    <name evidence="2" type="ORF">DCC81_01960</name>
</gene>
<dbReference type="PROSITE" id="PS51257">
    <property type="entry name" value="PROKAR_LIPOPROTEIN"/>
    <property type="match status" value="1"/>
</dbReference>
<proteinExistence type="predicted"/>
<evidence type="ECO:0000313" key="3">
    <source>
        <dbReference type="Proteomes" id="UP000244450"/>
    </source>
</evidence>
<evidence type="ECO:0000256" key="1">
    <source>
        <dbReference type="SAM" id="SignalP"/>
    </source>
</evidence>
<reference evidence="2 3" key="1">
    <citation type="submission" date="2018-04" db="EMBL/GenBank/DDBJ databases">
        <title>Chitinophaga fuyangensis sp. nov., isolated from soil in a chemical factory.</title>
        <authorList>
            <person name="Chen K."/>
        </authorList>
    </citation>
    <scope>NUCLEOTIDE SEQUENCE [LARGE SCALE GENOMIC DNA]</scope>
    <source>
        <strain evidence="2 3">LY-1</strain>
    </source>
</reference>
<comment type="caution">
    <text evidence="2">The sequence shown here is derived from an EMBL/GenBank/DDBJ whole genome shotgun (WGS) entry which is preliminary data.</text>
</comment>
<feature type="chain" id="PRO_5015680803" evidence="1">
    <location>
        <begin position="27"/>
        <end position="168"/>
    </location>
</feature>